<keyword evidence="1" id="KW-0805">Transcription regulation</keyword>
<accession>A0A291RIE9</accession>
<dbReference type="GO" id="GO:0043565">
    <property type="term" value="F:sequence-specific DNA binding"/>
    <property type="evidence" value="ECO:0007669"/>
    <property type="project" value="InterPro"/>
</dbReference>
<dbReference type="Pfam" id="PF12833">
    <property type="entry name" value="HTH_18"/>
    <property type="match status" value="1"/>
</dbReference>
<dbReference type="GeneID" id="88358754"/>
<dbReference type="PANTHER" id="PTHR43130:SF3">
    <property type="entry name" value="HTH-TYPE TRANSCRIPTIONAL REGULATOR RV1931C"/>
    <property type="match status" value="1"/>
</dbReference>
<reference evidence="4 5" key="1">
    <citation type="submission" date="2017-10" db="EMBL/GenBank/DDBJ databases">
        <title>Comparative genomics between pathogenic Norcardia.</title>
        <authorList>
            <person name="Zeng L."/>
        </authorList>
    </citation>
    <scope>NUCLEOTIDE SEQUENCE [LARGE SCALE GENOMIC DNA]</scope>
    <source>
        <strain evidence="4 5">NC_YFY_NT001</strain>
    </source>
</reference>
<dbReference type="Proteomes" id="UP000221961">
    <property type="component" value="Chromosome"/>
</dbReference>
<gene>
    <name evidence="4" type="ORF">CRH09_15285</name>
</gene>
<dbReference type="InterPro" id="IPR029062">
    <property type="entry name" value="Class_I_gatase-like"/>
</dbReference>
<dbReference type="Pfam" id="PF01965">
    <property type="entry name" value="DJ-1_PfpI"/>
    <property type="match status" value="1"/>
</dbReference>
<evidence type="ECO:0000259" key="3">
    <source>
        <dbReference type="PROSITE" id="PS01124"/>
    </source>
</evidence>
<evidence type="ECO:0000313" key="5">
    <source>
        <dbReference type="Proteomes" id="UP000221961"/>
    </source>
</evidence>
<dbReference type="InterPro" id="IPR018060">
    <property type="entry name" value="HTH_AraC"/>
</dbReference>
<proteinExistence type="predicted"/>
<name>A0A291RIE9_9NOCA</name>
<dbReference type="KEGG" id="ntp:CRH09_15285"/>
<dbReference type="PANTHER" id="PTHR43130">
    <property type="entry name" value="ARAC-FAMILY TRANSCRIPTIONAL REGULATOR"/>
    <property type="match status" value="1"/>
</dbReference>
<protein>
    <submittedName>
        <fullName evidence="4">AraC family transcriptional regulator</fullName>
    </submittedName>
</protein>
<dbReference type="SUPFAM" id="SSF46689">
    <property type="entry name" value="Homeodomain-like"/>
    <property type="match status" value="2"/>
</dbReference>
<evidence type="ECO:0000256" key="2">
    <source>
        <dbReference type="ARBA" id="ARBA00023163"/>
    </source>
</evidence>
<organism evidence="4 5">
    <name type="scientific">Nocardia terpenica</name>
    <dbReference type="NCBI Taxonomy" id="455432"/>
    <lineage>
        <taxon>Bacteria</taxon>
        <taxon>Bacillati</taxon>
        <taxon>Actinomycetota</taxon>
        <taxon>Actinomycetes</taxon>
        <taxon>Mycobacteriales</taxon>
        <taxon>Nocardiaceae</taxon>
        <taxon>Nocardia</taxon>
    </lineage>
</organism>
<dbReference type="AlphaFoldDB" id="A0A291RIE9"/>
<evidence type="ECO:0000256" key="1">
    <source>
        <dbReference type="ARBA" id="ARBA00023015"/>
    </source>
</evidence>
<dbReference type="EMBL" id="CP023778">
    <property type="protein sequence ID" value="ATL67356.1"/>
    <property type="molecule type" value="Genomic_DNA"/>
</dbReference>
<dbReference type="SMART" id="SM00342">
    <property type="entry name" value="HTH_ARAC"/>
    <property type="match status" value="1"/>
</dbReference>
<dbReference type="GO" id="GO:0003700">
    <property type="term" value="F:DNA-binding transcription factor activity"/>
    <property type="evidence" value="ECO:0007669"/>
    <property type="project" value="InterPro"/>
</dbReference>
<keyword evidence="2" id="KW-0804">Transcription</keyword>
<sequence length="317" mass="34913">MRKREVLAVLFDGALSLDIAGPLDTFAMANIWSPDSYRVRTATVDGRAVRTYSGLTVVPDVALADIARPHTLLVPGGQGPSTADRAPELVEWLRGHAHRAERVVSVCTGAYLLAAAGLLDGGRATTHWRWCADLAERYPAVQVDPEPIFVRDGHVATSAGVTAGIDLALALVEDDLGRETALAVARQLVVYLRRPGNQTQFSAPLAAQLAERPRLRDIQHWIAEHPGEDLSVEALARRAQMSVRHFARTFKDDIGVTPARYVNGIRLEAARRMLEDTDRGIDEIARRCGFGTTEVMRQTFLRALGTIPTEYRRRLRP</sequence>
<dbReference type="Gene3D" id="3.40.50.880">
    <property type="match status" value="1"/>
</dbReference>
<evidence type="ECO:0000313" key="4">
    <source>
        <dbReference type="EMBL" id="ATL67356.1"/>
    </source>
</evidence>
<feature type="domain" description="HTH araC/xylS-type" evidence="3">
    <location>
        <begin position="216"/>
        <end position="314"/>
    </location>
</feature>
<dbReference type="RefSeq" id="WP_098694501.1">
    <property type="nucleotide sequence ID" value="NZ_CP023778.1"/>
</dbReference>
<dbReference type="SUPFAM" id="SSF52317">
    <property type="entry name" value="Class I glutamine amidotransferase-like"/>
    <property type="match status" value="1"/>
</dbReference>
<dbReference type="InterPro" id="IPR009057">
    <property type="entry name" value="Homeodomain-like_sf"/>
</dbReference>
<dbReference type="InterPro" id="IPR002818">
    <property type="entry name" value="DJ-1/PfpI"/>
</dbReference>
<dbReference type="PROSITE" id="PS01124">
    <property type="entry name" value="HTH_ARAC_FAMILY_2"/>
    <property type="match status" value="1"/>
</dbReference>
<dbReference type="CDD" id="cd03137">
    <property type="entry name" value="GATase1_AraC_1"/>
    <property type="match status" value="1"/>
</dbReference>
<dbReference type="Gene3D" id="1.10.10.60">
    <property type="entry name" value="Homeodomain-like"/>
    <property type="match status" value="2"/>
</dbReference>
<dbReference type="InterPro" id="IPR052158">
    <property type="entry name" value="INH-QAR"/>
</dbReference>